<evidence type="ECO:0000313" key="2">
    <source>
        <dbReference type="EMBL" id="SHF40807.1"/>
    </source>
</evidence>
<evidence type="ECO:0000256" key="1">
    <source>
        <dbReference type="SAM" id="SignalP"/>
    </source>
</evidence>
<keyword evidence="3" id="KW-1185">Reference proteome</keyword>
<sequence length="128" mass="13420">MKSPLIPSIALLCSIGFTGIASAAVATTGTYTLNFDWGCDGSYSSTAVTLSADGTFNTGSYSGNWVENNQTLTLTYSTGTYYTGYHTSKAVVGVQRSQNGLDGCFYMLKSSTVAIKQTQSSSADSDGR</sequence>
<proteinExistence type="predicted"/>
<gene>
    <name evidence="2" type="ORF">SAMN02745781_02213</name>
</gene>
<organism evidence="2 3">
    <name type="scientific">Vibrio gazogenes DSM 21264 = NBRC 103151</name>
    <dbReference type="NCBI Taxonomy" id="1123492"/>
    <lineage>
        <taxon>Bacteria</taxon>
        <taxon>Pseudomonadati</taxon>
        <taxon>Pseudomonadota</taxon>
        <taxon>Gammaproteobacteria</taxon>
        <taxon>Vibrionales</taxon>
        <taxon>Vibrionaceae</taxon>
        <taxon>Vibrio</taxon>
    </lineage>
</organism>
<dbReference type="RefSeq" id="WP_072959145.1">
    <property type="nucleotide sequence ID" value="NZ_FQUH01000009.1"/>
</dbReference>
<dbReference type="EMBL" id="FQUH01000009">
    <property type="protein sequence ID" value="SHF40807.1"/>
    <property type="molecule type" value="Genomic_DNA"/>
</dbReference>
<feature type="signal peptide" evidence="1">
    <location>
        <begin position="1"/>
        <end position="23"/>
    </location>
</feature>
<protein>
    <submittedName>
        <fullName evidence="2">Uncharacterized protein</fullName>
    </submittedName>
</protein>
<dbReference type="Proteomes" id="UP000184159">
    <property type="component" value="Unassembled WGS sequence"/>
</dbReference>
<dbReference type="AlphaFoldDB" id="A0A1M5BEN9"/>
<name>A0A1M5BEN9_VIBGA</name>
<keyword evidence="1" id="KW-0732">Signal</keyword>
<feature type="chain" id="PRO_5012928705" evidence="1">
    <location>
        <begin position="24"/>
        <end position="128"/>
    </location>
</feature>
<reference evidence="3" key="1">
    <citation type="submission" date="2016-11" db="EMBL/GenBank/DDBJ databases">
        <authorList>
            <person name="Varghese N."/>
            <person name="Submissions S."/>
        </authorList>
    </citation>
    <scope>NUCLEOTIDE SEQUENCE [LARGE SCALE GENOMIC DNA]</scope>
    <source>
        <strain evidence="3">DSM 21264</strain>
    </source>
</reference>
<accession>A0A1M5BEN9</accession>
<evidence type="ECO:0000313" key="3">
    <source>
        <dbReference type="Proteomes" id="UP000184159"/>
    </source>
</evidence>